<feature type="transmembrane region" description="Helical" evidence="6">
    <location>
        <begin position="590"/>
        <end position="609"/>
    </location>
</feature>
<dbReference type="GO" id="GO:0006817">
    <property type="term" value="P:phosphate ion transport"/>
    <property type="evidence" value="ECO:0007669"/>
    <property type="project" value="TreeGrafter"/>
</dbReference>
<dbReference type="EMBL" id="HBHW01019377">
    <property type="protein sequence ID" value="CAE0046994.1"/>
    <property type="molecule type" value="Transcribed_RNA"/>
</dbReference>
<dbReference type="EMBL" id="HBHW01019386">
    <property type="protein sequence ID" value="CAE0047003.1"/>
    <property type="molecule type" value="Transcribed_RNA"/>
</dbReference>
<evidence type="ECO:0000313" key="8">
    <source>
        <dbReference type="EMBL" id="CAE0046986.1"/>
    </source>
</evidence>
<organism evidence="11">
    <name type="scientific">Rhodosorus marinus</name>
    <dbReference type="NCBI Taxonomy" id="101924"/>
    <lineage>
        <taxon>Eukaryota</taxon>
        <taxon>Rhodophyta</taxon>
        <taxon>Stylonematophyceae</taxon>
        <taxon>Stylonematales</taxon>
        <taxon>Stylonemataceae</taxon>
        <taxon>Rhodosorus</taxon>
    </lineage>
</organism>
<dbReference type="Pfam" id="PF03105">
    <property type="entry name" value="SPX"/>
    <property type="match status" value="2"/>
</dbReference>
<evidence type="ECO:0000313" key="11">
    <source>
        <dbReference type="EMBL" id="CAE0047003.1"/>
    </source>
</evidence>
<proteinExistence type="predicted"/>
<evidence type="ECO:0000256" key="5">
    <source>
        <dbReference type="ARBA" id="ARBA00023136"/>
    </source>
</evidence>
<feature type="transmembrane region" description="Helical" evidence="6">
    <location>
        <begin position="659"/>
        <end position="692"/>
    </location>
</feature>
<dbReference type="AlphaFoldDB" id="A0A7S2ZPP2"/>
<feature type="transmembrane region" description="Helical" evidence="6">
    <location>
        <begin position="391"/>
        <end position="414"/>
    </location>
</feature>
<dbReference type="GO" id="GO:0006797">
    <property type="term" value="P:polyphosphate metabolic process"/>
    <property type="evidence" value="ECO:0007669"/>
    <property type="project" value="TreeGrafter"/>
</dbReference>
<name>A0A7S2ZPP2_9RHOD</name>
<dbReference type="PROSITE" id="PS51382">
    <property type="entry name" value="SPX"/>
    <property type="match status" value="1"/>
</dbReference>
<dbReference type="EMBL" id="HBHW01019388">
    <property type="protein sequence ID" value="CAE0047005.1"/>
    <property type="molecule type" value="Transcribed_RNA"/>
</dbReference>
<evidence type="ECO:0000313" key="10">
    <source>
        <dbReference type="EMBL" id="CAE0046994.1"/>
    </source>
</evidence>
<feature type="transmembrane region" description="Helical" evidence="6">
    <location>
        <begin position="523"/>
        <end position="549"/>
    </location>
</feature>
<dbReference type="CDD" id="cd14447">
    <property type="entry name" value="SPX"/>
    <property type="match status" value="1"/>
</dbReference>
<dbReference type="EMBL" id="HBHW01019373">
    <property type="protein sequence ID" value="CAE0046990.1"/>
    <property type="molecule type" value="Transcribed_RNA"/>
</dbReference>
<dbReference type="InterPro" id="IPR004680">
    <property type="entry name" value="Cit_transptr-like_dom"/>
</dbReference>
<feature type="transmembrane region" description="Helical" evidence="6">
    <location>
        <begin position="621"/>
        <end position="639"/>
    </location>
</feature>
<feature type="transmembrane region" description="Helical" evidence="6">
    <location>
        <begin position="561"/>
        <end position="584"/>
    </location>
</feature>
<evidence type="ECO:0000256" key="2">
    <source>
        <dbReference type="ARBA" id="ARBA00022448"/>
    </source>
</evidence>
<gene>
    <name evidence="8" type="ORF">RMAR00112_LOCUS14965</name>
    <name evidence="9" type="ORF">RMAR00112_LOCUS14969</name>
    <name evidence="10" type="ORF">RMAR00112_LOCUS14973</name>
    <name evidence="11" type="ORF">RMAR00112_LOCUS14982</name>
    <name evidence="12" type="ORF">RMAR00112_LOCUS14984</name>
    <name evidence="13" type="ORF">RMAR00112_LOCUS14989</name>
</gene>
<sequence>MKFSKQLLYNAVAEWRQYYMDYGGLKKIISKFKKIQVAQQEGDESDSDNAKPKTDDEALPLLASSVRSPVLNRTASAQVLLDLEEANLDTRVSSRMYGATTDDFSDAIEKIETTFFNQLEINAQRVEGFYVRMEKELERISNALVRHATSGSKKDGEDRTLFYTSLRRRYVEHYLEIAEVLNFAELNKTGFEKIMKKHDKVTNLHCKDDKMRELSGKYSFTHPGKLEAMKKSVEEEFARCFWSGDVDHAKEELRESLRELVIWERNTIWRDMLQSERRVNAVVAKKAGQGIKRYWMPSLKPVPVFVSVIMFLIVLLASPALFDLLPNISHYHPANVYAAQRSLSLVVLVSFLWATEAVPLYVTALAVPALSVILNVYVTENGKRLMLSGDAAKLAVSAMCSSTILLIIGGYSIASALSKYALDKTVAMYVLAKAGQPSQVLLLLMLLAVFLSMWISNVATPVLLNSIMLPIVQGFSAHSLPFVKCLLLGIALASNIGGMGTPIASPQNAIALSALEGMQQVSFLQWTAISVPLMLLMVILGHGLLMFWFRPGKFALPIIPSHVEAFTAPHYLILGTVAVTISLWCWKPAVAIAGSEGIIACLPILVFYGSGLLSKEDFNNLPWNVIMLVAGGVSLGSAVEASKLLRIVGGAISQSMSGASLWMVTTVFSCFIFIVSSATSHTVSAIIILPLLAEIGAGIGHPRLMVMGGALACSCAMALPVSSFPNTAAVSVENELGKQYLQPSDIVKLGVQMTVICASVLISFGFGIMYLMGF</sequence>
<dbReference type="GO" id="GO:0005886">
    <property type="term" value="C:plasma membrane"/>
    <property type="evidence" value="ECO:0007669"/>
    <property type="project" value="TreeGrafter"/>
</dbReference>
<keyword evidence="2" id="KW-0813">Transport</keyword>
<dbReference type="GO" id="GO:0005315">
    <property type="term" value="F:phosphate transmembrane transporter activity"/>
    <property type="evidence" value="ECO:0007669"/>
    <property type="project" value="TreeGrafter"/>
</dbReference>
<evidence type="ECO:0000259" key="7">
    <source>
        <dbReference type="PROSITE" id="PS51382"/>
    </source>
</evidence>
<dbReference type="PANTHER" id="PTHR10283">
    <property type="entry name" value="SOLUTE CARRIER FAMILY 13 MEMBER"/>
    <property type="match status" value="1"/>
</dbReference>
<comment type="subcellular location">
    <subcellularLocation>
        <location evidence="1">Membrane</location>
        <topology evidence="1">Multi-pass membrane protein</topology>
    </subcellularLocation>
</comment>
<protein>
    <recommendedName>
        <fullName evidence="7">SPX domain-containing protein</fullName>
    </recommendedName>
</protein>
<dbReference type="EMBL" id="HBHW01019393">
    <property type="protein sequence ID" value="CAE0047010.1"/>
    <property type="molecule type" value="Transcribed_RNA"/>
</dbReference>
<feature type="transmembrane region" description="Helical" evidence="6">
    <location>
        <begin position="749"/>
        <end position="772"/>
    </location>
</feature>
<evidence type="ECO:0000313" key="9">
    <source>
        <dbReference type="EMBL" id="CAE0046990.1"/>
    </source>
</evidence>
<feature type="transmembrane region" description="Helical" evidence="6">
    <location>
        <begin position="704"/>
        <end position="724"/>
    </location>
</feature>
<feature type="domain" description="SPX" evidence="7">
    <location>
        <begin position="1"/>
        <end position="212"/>
    </location>
</feature>
<dbReference type="PANTHER" id="PTHR10283:SF92">
    <property type="entry name" value="LOW-AFFINITY PHOSPHATE TRANSPORTER PHO91"/>
    <property type="match status" value="1"/>
</dbReference>
<dbReference type="InterPro" id="IPR004331">
    <property type="entry name" value="SPX_dom"/>
</dbReference>
<keyword evidence="3 6" id="KW-0812">Transmembrane</keyword>
<evidence type="ECO:0000313" key="13">
    <source>
        <dbReference type="EMBL" id="CAE0047010.1"/>
    </source>
</evidence>
<evidence type="ECO:0000313" key="12">
    <source>
        <dbReference type="EMBL" id="CAE0047005.1"/>
    </source>
</evidence>
<dbReference type="CDD" id="cd01115">
    <property type="entry name" value="SLC13_permease"/>
    <property type="match status" value="1"/>
</dbReference>
<feature type="transmembrane region" description="Helical" evidence="6">
    <location>
        <begin position="485"/>
        <end position="503"/>
    </location>
</feature>
<evidence type="ECO:0000256" key="6">
    <source>
        <dbReference type="SAM" id="Phobius"/>
    </source>
</evidence>
<dbReference type="EMBL" id="HBHW01019369">
    <property type="protein sequence ID" value="CAE0046986.1"/>
    <property type="molecule type" value="Transcribed_RNA"/>
</dbReference>
<keyword evidence="5 6" id="KW-0472">Membrane</keyword>
<evidence type="ECO:0000256" key="1">
    <source>
        <dbReference type="ARBA" id="ARBA00004141"/>
    </source>
</evidence>
<accession>A0A7S2ZPP2</accession>
<feature type="transmembrane region" description="Helical" evidence="6">
    <location>
        <begin position="302"/>
        <end position="322"/>
    </location>
</feature>
<reference evidence="11" key="1">
    <citation type="submission" date="2021-01" db="EMBL/GenBank/DDBJ databases">
        <authorList>
            <person name="Corre E."/>
            <person name="Pelletier E."/>
            <person name="Niang G."/>
            <person name="Scheremetjew M."/>
            <person name="Finn R."/>
            <person name="Kale V."/>
            <person name="Holt S."/>
            <person name="Cochrane G."/>
            <person name="Meng A."/>
            <person name="Brown T."/>
            <person name="Cohen L."/>
        </authorList>
    </citation>
    <scope>NUCLEOTIDE SEQUENCE</scope>
    <source>
        <strain evidence="11">CCMP 769</strain>
    </source>
</reference>
<keyword evidence="4 6" id="KW-1133">Transmembrane helix</keyword>
<dbReference type="Pfam" id="PF03600">
    <property type="entry name" value="CitMHS"/>
    <property type="match status" value="1"/>
</dbReference>
<feature type="transmembrane region" description="Helical" evidence="6">
    <location>
        <begin position="440"/>
        <end position="464"/>
    </location>
</feature>
<evidence type="ECO:0000256" key="3">
    <source>
        <dbReference type="ARBA" id="ARBA00022692"/>
    </source>
</evidence>
<evidence type="ECO:0000256" key="4">
    <source>
        <dbReference type="ARBA" id="ARBA00022989"/>
    </source>
</evidence>